<dbReference type="AlphaFoldDB" id="A0A0D8XXN9"/>
<feature type="transmembrane region" description="Helical" evidence="1">
    <location>
        <begin position="6"/>
        <end position="24"/>
    </location>
</feature>
<gene>
    <name evidence="2" type="ORF">DICVIV_05330</name>
</gene>
<proteinExistence type="predicted"/>
<dbReference type="EMBL" id="KN716264">
    <property type="protein sequence ID" value="KJH48534.1"/>
    <property type="molecule type" value="Genomic_DNA"/>
</dbReference>
<organism evidence="2 3">
    <name type="scientific">Dictyocaulus viviparus</name>
    <name type="common">Bovine lungworm</name>
    <dbReference type="NCBI Taxonomy" id="29172"/>
    <lineage>
        <taxon>Eukaryota</taxon>
        <taxon>Metazoa</taxon>
        <taxon>Ecdysozoa</taxon>
        <taxon>Nematoda</taxon>
        <taxon>Chromadorea</taxon>
        <taxon>Rhabditida</taxon>
        <taxon>Rhabditina</taxon>
        <taxon>Rhabditomorpha</taxon>
        <taxon>Strongyloidea</taxon>
        <taxon>Metastrongylidae</taxon>
        <taxon>Dictyocaulus</taxon>
    </lineage>
</organism>
<reference evidence="2 3" key="1">
    <citation type="submission" date="2013-11" db="EMBL/GenBank/DDBJ databases">
        <title>Draft genome of the bovine lungworm Dictyocaulus viviparus.</title>
        <authorList>
            <person name="Mitreva M."/>
        </authorList>
    </citation>
    <scope>NUCLEOTIDE SEQUENCE [LARGE SCALE GENOMIC DNA]</scope>
    <source>
        <strain evidence="2 3">HannoverDv2000</strain>
    </source>
</reference>
<evidence type="ECO:0000313" key="3">
    <source>
        <dbReference type="Proteomes" id="UP000053766"/>
    </source>
</evidence>
<keyword evidence="1" id="KW-0472">Membrane</keyword>
<accession>A0A0D8XXN9</accession>
<reference evidence="3" key="2">
    <citation type="journal article" date="2016" name="Sci. Rep.">
        <title>Dictyocaulus viviparus genome, variome and transcriptome elucidate lungworm biology and support future intervention.</title>
        <authorList>
            <person name="McNulty S.N."/>
            <person name="Strube C."/>
            <person name="Rosa B.A."/>
            <person name="Martin J.C."/>
            <person name="Tyagi R."/>
            <person name="Choi Y.J."/>
            <person name="Wang Q."/>
            <person name="Hallsworth Pepin K."/>
            <person name="Zhang X."/>
            <person name="Ozersky P."/>
            <person name="Wilson R.K."/>
            <person name="Sternberg P.W."/>
            <person name="Gasser R.B."/>
            <person name="Mitreva M."/>
        </authorList>
    </citation>
    <scope>NUCLEOTIDE SEQUENCE [LARGE SCALE GENOMIC DNA]</scope>
    <source>
        <strain evidence="3">HannoverDv2000</strain>
    </source>
</reference>
<name>A0A0D8XXN9_DICVI</name>
<evidence type="ECO:0000313" key="2">
    <source>
        <dbReference type="EMBL" id="KJH48534.1"/>
    </source>
</evidence>
<dbReference type="OrthoDB" id="5875384at2759"/>
<sequence length="103" mass="12138">MLFVVVIFLSTSVILSLPIMLFICKHQKKPISLRNCALREFDNPDNEETDTYFGLNSSRLFPVREGRIIHSSSSTYDEKDKEHKEEKEKNKDIGEYFNRYFKA</sequence>
<evidence type="ECO:0000256" key="1">
    <source>
        <dbReference type="SAM" id="Phobius"/>
    </source>
</evidence>
<keyword evidence="1" id="KW-0812">Transmembrane</keyword>
<protein>
    <submittedName>
        <fullName evidence="2">Uncharacterized protein</fullName>
    </submittedName>
</protein>
<keyword evidence="1" id="KW-1133">Transmembrane helix</keyword>
<keyword evidence="3" id="KW-1185">Reference proteome</keyword>
<dbReference type="Proteomes" id="UP000053766">
    <property type="component" value="Unassembled WGS sequence"/>
</dbReference>